<evidence type="ECO:0000313" key="1">
    <source>
        <dbReference type="EMBL" id="TFD07219.1"/>
    </source>
</evidence>
<gene>
    <name evidence="1" type="ORF">E3T25_00375</name>
</gene>
<name>A0ABY2JJW6_9MICO</name>
<dbReference type="EMBL" id="SOGO01000006">
    <property type="protein sequence ID" value="TFD07219.1"/>
    <property type="molecule type" value="Genomic_DNA"/>
</dbReference>
<evidence type="ECO:0000313" key="2">
    <source>
        <dbReference type="Proteomes" id="UP000297851"/>
    </source>
</evidence>
<accession>A0ABY2JJW6</accession>
<reference evidence="1 2" key="1">
    <citation type="submission" date="2019-03" db="EMBL/GenBank/DDBJ databases">
        <title>Genomics of glacier-inhabiting Cryobacterium strains.</title>
        <authorList>
            <person name="Liu Q."/>
            <person name="Xin Y.-H."/>
        </authorList>
    </citation>
    <scope>NUCLEOTIDE SEQUENCE [LARGE SCALE GENOMIC DNA]</scope>
    <source>
        <strain evidence="1 2">TMT2-16</strain>
    </source>
</reference>
<dbReference type="Proteomes" id="UP000297851">
    <property type="component" value="Unassembled WGS sequence"/>
</dbReference>
<dbReference type="RefSeq" id="WP_134371509.1">
    <property type="nucleotide sequence ID" value="NZ_SOGO01000006.1"/>
</dbReference>
<organism evidence="1 2">
    <name type="scientific">Cryobacterium sandaracinum</name>
    <dbReference type="NCBI Taxonomy" id="1259247"/>
    <lineage>
        <taxon>Bacteria</taxon>
        <taxon>Bacillati</taxon>
        <taxon>Actinomycetota</taxon>
        <taxon>Actinomycetes</taxon>
        <taxon>Micrococcales</taxon>
        <taxon>Microbacteriaceae</taxon>
        <taxon>Cryobacterium</taxon>
    </lineage>
</organism>
<comment type="caution">
    <text evidence="1">The sequence shown here is derived from an EMBL/GenBank/DDBJ whole genome shotgun (WGS) entry which is preliminary data.</text>
</comment>
<protein>
    <submittedName>
        <fullName evidence="1">Uncharacterized protein</fullName>
    </submittedName>
</protein>
<proteinExistence type="predicted"/>
<keyword evidence="2" id="KW-1185">Reference proteome</keyword>
<sequence length="65" mass="7218">MPSFTRILVRPEAGAVLLVGRDRYMVPEDPKRFLRVWVKPAGFQAATGRSQTAISSIPWIDSSMG</sequence>